<dbReference type="AlphaFoldDB" id="A0A0J9U2V8"/>
<accession>A0A0J9U2V8</accession>
<organism evidence="1 2">
    <name type="scientific">Plasmodium vivax North Korean</name>
    <dbReference type="NCBI Taxonomy" id="1035514"/>
    <lineage>
        <taxon>Eukaryota</taxon>
        <taxon>Sar</taxon>
        <taxon>Alveolata</taxon>
        <taxon>Apicomplexa</taxon>
        <taxon>Aconoidasida</taxon>
        <taxon>Haemosporida</taxon>
        <taxon>Plasmodiidae</taxon>
        <taxon>Plasmodium</taxon>
        <taxon>Plasmodium (Plasmodium)</taxon>
    </lineage>
</organism>
<protein>
    <recommendedName>
        <fullName evidence="3">CYIR protein</fullName>
    </recommendedName>
</protein>
<sequence length="229" mass="27669">SKLFQFYKYLNEFTPQKITSTKCVNRKEGDLLQLCRRIENIFNKWENFCSSQKEIKNKCCDYFIYWLYGKIEENKLSIYDTFWLYQSVLKIISSNSSNINKNECEVKFKNETSIDVLKNKKVLYDFVENYDYINGKWSRTDRSKQKEYRNYISHIFNLYHTLEEEDRPKGLSKKYEKELNLFKNKFNNEYVLSSLKRKCKIDDLILKSLKRDESVNLLRGNDETVLSIN</sequence>
<evidence type="ECO:0000313" key="1">
    <source>
        <dbReference type="EMBL" id="KNA01483.1"/>
    </source>
</evidence>
<dbReference type="Proteomes" id="UP000053239">
    <property type="component" value="Unassembled WGS sequence"/>
</dbReference>
<dbReference type="EMBL" id="KQ235259">
    <property type="protein sequence ID" value="KNA01483.1"/>
    <property type="molecule type" value="Genomic_DNA"/>
</dbReference>
<evidence type="ECO:0008006" key="3">
    <source>
        <dbReference type="Google" id="ProtNLM"/>
    </source>
</evidence>
<reference evidence="1 2" key="1">
    <citation type="submission" date="2011-09" db="EMBL/GenBank/DDBJ databases">
        <title>The Genome Sequence of Plasmodium vivax North Korean.</title>
        <authorList>
            <consortium name="The Broad Institute Genome Sequencing Platform"/>
            <consortium name="The Broad Institute Genome Sequencing Center for Infectious Disease"/>
            <person name="Neafsey D."/>
            <person name="Carlton J."/>
            <person name="Barnwell J."/>
            <person name="Collins W."/>
            <person name="Escalante A."/>
            <person name="Mullikin J."/>
            <person name="Saul A."/>
            <person name="Guigo R."/>
            <person name="Camara F."/>
            <person name="Young S.K."/>
            <person name="Zeng Q."/>
            <person name="Gargeya S."/>
            <person name="Fitzgerald M."/>
            <person name="Haas B."/>
            <person name="Abouelleil A."/>
            <person name="Alvarado L."/>
            <person name="Arachchi H.M."/>
            <person name="Berlin A."/>
            <person name="Brown A."/>
            <person name="Chapman S.B."/>
            <person name="Chen Z."/>
            <person name="Dunbar C."/>
            <person name="Freedman E."/>
            <person name="Gearin G."/>
            <person name="Gellesch M."/>
            <person name="Goldberg J."/>
            <person name="Griggs A."/>
            <person name="Gujja S."/>
            <person name="Heiman D."/>
            <person name="Howarth C."/>
            <person name="Larson L."/>
            <person name="Lui A."/>
            <person name="MacDonald P.J.P."/>
            <person name="Montmayeur A."/>
            <person name="Murphy C."/>
            <person name="Neiman D."/>
            <person name="Pearson M."/>
            <person name="Priest M."/>
            <person name="Roberts A."/>
            <person name="Saif S."/>
            <person name="Shea T."/>
            <person name="Shenoy N."/>
            <person name="Sisk P."/>
            <person name="Stolte C."/>
            <person name="Sykes S."/>
            <person name="Wortman J."/>
            <person name="Nusbaum C."/>
            <person name="Birren B."/>
        </authorList>
    </citation>
    <scope>NUCLEOTIDE SEQUENCE [LARGE SCALE GENOMIC DNA]</scope>
    <source>
        <strain evidence="1 2">North Korean</strain>
    </source>
</reference>
<gene>
    <name evidence="1" type="ORF">PVNG_04808</name>
</gene>
<dbReference type="Pfam" id="PF05795">
    <property type="entry name" value="Plasmodium_Vir"/>
    <property type="match status" value="1"/>
</dbReference>
<feature type="non-terminal residue" evidence="1">
    <location>
        <position position="1"/>
    </location>
</feature>
<name>A0A0J9U2V8_PLAVI</name>
<evidence type="ECO:0000313" key="2">
    <source>
        <dbReference type="Proteomes" id="UP000053239"/>
    </source>
</evidence>
<proteinExistence type="predicted"/>
<dbReference type="InterPro" id="IPR008780">
    <property type="entry name" value="Plasmodium_Vir"/>
</dbReference>
<feature type="non-terminal residue" evidence="1">
    <location>
        <position position="229"/>
    </location>
</feature>